<protein>
    <submittedName>
        <fullName evidence="2">Uncharacterized protein</fullName>
    </submittedName>
</protein>
<evidence type="ECO:0000256" key="1">
    <source>
        <dbReference type="SAM" id="Coils"/>
    </source>
</evidence>
<keyword evidence="1" id="KW-0175">Coiled coil</keyword>
<name>A0AAD5QVS2_PARTN</name>
<feature type="coiled-coil region" evidence="1">
    <location>
        <begin position="43"/>
        <end position="70"/>
    </location>
</feature>
<sequence length="163" mass="18929">MDNFTAHFDATESQSANDKIHLEELNRSIALKQEVIAYMKKELARYTEMDKNQNERRENLESQRKSVMENVDENFTWQSLRMFNILKIDARKILNCQKSLQGSPNFCLSQTPKMATGQNKIYDRRLNDLSLEEANFFYRKEASSIKGEDNVAVERSAGNHSKA</sequence>
<dbReference type="AlphaFoldDB" id="A0AAD5QVS2"/>
<keyword evidence="3" id="KW-1185">Reference proteome</keyword>
<evidence type="ECO:0000313" key="3">
    <source>
        <dbReference type="Proteomes" id="UP001196413"/>
    </source>
</evidence>
<proteinExistence type="predicted"/>
<organism evidence="2 3">
    <name type="scientific">Parelaphostrongylus tenuis</name>
    <name type="common">Meningeal worm</name>
    <dbReference type="NCBI Taxonomy" id="148309"/>
    <lineage>
        <taxon>Eukaryota</taxon>
        <taxon>Metazoa</taxon>
        <taxon>Ecdysozoa</taxon>
        <taxon>Nematoda</taxon>
        <taxon>Chromadorea</taxon>
        <taxon>Rhabditida</taxon>
        <taxon>Rhabditina</taxon>
        <taxon>Rhabditomorpha</taxon>
        <taxon>Strongyloidea</taxon>
        <taxon>Metastrongylidae</taxon>
        <taxon>Parelaphostrongylus</taxon>
    </lineage>
</organism>
<gene>
    <name evidence="2" type="ORF">KIN20_023297</name>
</gene>
<reference evidence="2" key="1">
    <citation type="submission" date="2021-06" db="EMBL/GenBank/DDBJ databases">
        <title>Parelaphostrongylus tenuis whole genome reference sequence.</title>
        <authorList>
            <person name="Garwood T.J."/>
            <person name="Larsen P.A."/>
            <person name="Fountain-Jones N.M."/>
            <person name="Garbe J.R."/>
            <person name="Macchietto M.G."/>
            <person name="Kania S.A."/>
            <person name="Gerhold R.W."/>
            <person name="Richards J.E."/>
            <person name="Wolf T.M."/>
        </authorList>
    </citation>
    <scope>NUCLEOTIDE SEQUENCE</scope>
    <source>
        <strain evidence="2">MNPRO001-30</strain>
        <tissue evidence="2">Meninges</tissue>
    </source>
</reference>
<evidence type="ECO:0000313" key="2">
    <source>
        <dbReference type="EMBL" id="KAJ1363429.1"/>
    </source>
</evidence>
<dbReference type="EMBL" id="JAHQIW010004709">
    <property type="protein sequence ID" value="KAJ1363429.1"/>
    <property type="molecule type" value="Genomic_DNA"/>
</dbReference>
<comment type="caution">
    <text evidence="2">The sequence shown here is derived from an EMBL/GenBank/DDBJ whole genome shotgun (WGS) entry which is preliminary data.</text>
</comment>
<accession>A0AAD5QVS2</accession>
<dbReference type="Proteomes" id="UP001196413">
    <property type="component" value="Unassembled WGS sequence"/>
</dbReference>